<keyword evidence="8" id="KW-0809">Transit peptide</keyword>
<evidence type="ECO:0000256" key="2">
    <source>
        <dbReference type="ARBA" id="ARBA00010253"/>
    </source>
</evidence>
<comment type="similarity">
    <text evidence="10">Belongs to the glutamate--cysteine ligase type 2 family. EgtA subfamily.</text>
</comment>
<dbReference type="PANTHER" id="PTHR34378">
    <property type="entry name" value="GLUTAMATE--CYSTEINE LIGASE, CHLOROPLASTIC"/>
    <property type="match status" value="1"/>
</dbReference>
<comment type="function">
    <text evidence="10">Catalyzes the synthesis of gamma-glutamylcysteine (gamma-GC).</text>
</comment>
<protein>
    <recommendedName>
        <fullName evidence="10">Glutamate--cysteine ligase</fullName>
        <ecNumber evidence="10">6.3.2.2</ecNumber>
    </recommendedName>
</protein>
<dbReference type="Gene3D" id="3.30.590.20">
    <property type="match status" value="1"/>
</dbReference>
<sequence>MARDVIDMTPLQSRDELVAWFAAGEKPKDRFRIGTEHEKFPFTIARHEPLPYEGPRGIRALLEGMQMILGWEPIMEAGHIIGLVDVTKGGAISLEPGGQFELSGAPEETIHQTCSELQAHLAQLREVAAPLGIGFLGLGMAPTWTRTEMAVMPKGRYRIMTSYMPKVGRLGLDMMYRTCTVQTNLDFSSEADMVKKLRVSLALQPIATALFANSPFTEGKPNGFLSFRSEIWRDTDADRSGMLPWAFEPGMGYERWVDYALDVPMYFVKRGDRYIDVAGRSFRDLLDGKLAELPGERPTLSDWANHISTIFPEVRLKRYLEMRGSDAVPWRSLPSLPAFWVGLLYDDANLDAAWEIVKGWTAEERQMLRDEVPRLGFAATIAGRSVLALAREALALARAGLARRNRQDWMGRDETRYLAPLEQIAERGRTPAEELLDKFHGAWGGSVDPVFNEYAY</sequence>
<evidence type="ECO:0000256" key="8">
    <source>
        <dbReference type="ARBA" id="ARBA00022946"/>
    </source>
</evidence>
<evidence type="ECO:0000256" key="5">
    <source>
        <dbReference type="ARBA" id="ARBA00022684"/>
    </source>
</evidence>
<evidence type="ECO:0000256" key="9">
    <source>
        <dbReference type="ARBA" id="ARBA00023157"/>
    </source>
</evidence>
<evidence type="ECO:0000256" key="4">
    <source>
        <dbReference type="ARBA" id="ARBA00022598"/>
    </source>
</evidence>
<dbReference type="EMBL" id="JAQQLI010000017">
    <property type="protein sequence ID" value="MDC7786536.1"/>
    <property type="molecule type" value="Genomic_DNA"/>
</dbReference>
<dbReference type="GO" id="GO:0004357">
    <property type="term" value="F:glutamate-cysteine ligase activity"/>
    <property type="evidence" value="ECO:0007669"/>
    <property type="project" value="UniProtKB-EC"/>
</dbReference>
<organism evidence="11 12">
    <name type="scientific">Rhodoplanes tepidamans</name>
    <name type="common">Rhodoplanes cryptolactis</name>
    <dbReference type="NCBI Taxonomy" id="200616"/>
    <lineage>
        <taxon>Bacteria</taxon>
        <taxon>Pseudomonadati</taxon>
        <taxon>Pseudomonadota</taxon>
        <taxon>Alphaproteobacteria</taxon>
        <taxon>Hyphomicrobiales</taxon>
        <taxon>Nitrobacteraceae</taxon>
        <taxon>Rhodoplanes</taxon>
    </lineage>
</organism>
<evidence type="ECO:0000256" key="10">
    <source>
        <dbReference type="PIRNR" id="PIRNR017901"/>
    </source>
</evidence>
<name>A0ABT5JA94_RHOTP</name>
<dbReference type="Proteomes" id="UP001165652">
    <property type="component" value="Unassembled WGS sequence"/>
</dbReference>
<evidence type="ECO:0000313" key="11">
    <source>
        <dbReference type="EMBL" id="MDC7786536.1"/>
    </source>
</evidence>
<keyword evidence="9" id="KW-1015">Disulfide bond</keyword>
<keyword evidence="4 10" id="KW-0436">Ligase</keyword>
<dbReference type="InterPro" id="IPR011556">
    <property type="entry name" value="Glut_cys_lig_pln_type"/>
</dbReference>
<comment type="caution">
    <text evidence="11">The sequence shown here is derived from an EMBL/GenBank/DDBJ whole genome shotgun (WGS) entry which is preliminary data.</text>
</comment>
<keyword evidence="7 10" id="KW-0067">ATP-binding</keyword>
<dbReference type="EC" id="6.3.2.2" evidence="10"/>
<comment type="catalytic activity">
    <reaction evidence="10">
        <text>L-cysteine + L-glutamate + ATP = gamma-L-glutamyl-L-cysteine + ADP + phosphate + H(+)</text>
        <dbReference type="Rhea" id="RHEA:13285"/>
        <dbReference type="ChEBI" id="CHEBI:15378"/>
        <dbReference type="ChEBI" id="CHEBI:29985"/>
        <dbReference type="ChEBI" id="CHEBI:30616"/>
        <dbReference type="ChEBI" id="CHEBI:35235"/>
        <dbReference type="ChEBI" id="CHEBI:43474"/>
        <dbReference type="ChEBI" id="CHEBI:58173"/>
        <dbReference type="ChEBI" id="CHEBI:456216"/>
        <dbReference type="EC" id="6.3.2.2"/>
    </reaction>
</comment>
<dbReference type="InterPro" id="IPR014746">
    <property type="entry name" value="Gln_synth/guanido_kin_cat_dom"/>
</dbReference>
<evidence type="ECO:0000256" key="6">
    <source>
        <dbReference type="ARBA" id="ARBA00022741"/>
    </source>
</evidence>
<keyword evidence="12" id="KW-1185">Reference proteome</keyword>
<evidence type="ECO:0000256" key="3">
    <source>
        <dbReference type="ARBA" id="ARBA00011153"/>
    </source>
</evidence>
<proteinExistence type="inferred from homology"/>
<evidence type="ECO:0000256" key="7">
    <source>
        <dbReference type="ARBA" id="ARBA00022840"/>
    </source>
</evidence>
<keyword evidence="5" id="KW-0317">Glutathione biosynthesis</keyword>
<reference evidence="11" key="2">
    <citation type="submission" date="2023-02" db="EMBL/GenBank/DDBJ databases">
        <authorList>
            <person name="Rayyan A."/>
            <person name="Meyer T."/>
            <person name="Kyndt J.A."/>
        </authorList>
    </citation>
    <scope>NUCLEOTIDE SEQUENCE</scope>
    <source>
        <strain evidence="11">DSM 9987</strain>
    </source>
</reference>
<dbReference type="PANTHER" id="PTHR34378:SF1">
    <property type="entry name" value="GLUTAMATE--CYSTEINE LIGASE, CHLOROPLASTIC"/>
    <property type="match status" value="1"/>
</dbReference>
<dbReference type="NCBIfam" id="TIGR01436">
    <property type="entry name" value="glu_cys_lig_pln"/>
    <property type="match status" value="1"/>
</dbReference>
<dbReference type="SUPFAM" id="SSF55931">
    <property type="entry name" value="Glutamine synthetase/guanido kinase"/>
    <property type="match status" value="1"/>
</dbReference>
<accession>A0ABT5JA94</accession>
<gene>
    <name evidence="11" type="ORF">PQJ73_12660</name>
</gene>
<dbReference type="InterPro" id="IPR035434">
    <property type="entry name" value="GCL_bact_plant"/>
</dbReference>
<evidence type="ECO:0000256" key="1">
    <source>
        <dbReference type="ARBA" id="ARBA00005006"/>
    </source>
</evidence>
<reference evidence="11" key="1">
    <citation type="journal article" date="2023" name="Microbiol Resour">
        <title>Genome Sequences of Rhodoplanes serenus and Two Thermotolerant Strains, Rhodoplanes tepidamans and 'Rhodoplanes cryptolactis,' Further Refine the Genus.</title>
        <authorList>
            <person name="Rayyan A.A."/>
            <person name="Kyndt J.A."/>
        </authorList>
    </citation>
    <scope>NUCLEOTIDE SEQUENCE</scope>
    <source>
        <strain evidence="11">DSM 9987</strain>
    </source>
</reference>
<keyword evidence="6 10" id="KW-0547">Nucleotide-binding</keyword>
<dbReference type="RefSeq" id="WP_272777383.1">
    <property type="nucleotide sequence ID" value="NZ_JAQQLI010000017.1"/>
</dbReference>
<dbReference type="InterPro" id="IPR006336">
    <property type="entry name" value="GCS2"/>
</dbReference>
<dbReference type="PIRSF" id="PIRSF017901">
    <property type="entry name" value="GCL"/>
    <property type="match status" value="1"/>
</dbReference>
<comment type="similarity">
    <text evidence="2">Belongs to the carboxylate-amine ligase family. Glutamate--cysteine ligase type 2 subfamily.</text>
</comment>
<comment type="subunit">
    <text evidence="3">Homodimer or monomer when oxidized or reduced, respectively.</text>
</comment>
<dbReference type="Pfam" id="PF04107">
    <property type="entry name" value="GCS2"/>
    <property type="match status" value="1"/>
</dbReference>
<evidence type="ECO:0000313" key="12">
    <source>
        <dbReference type="Proteomes" id="UP001165652"/>
    </source>
</evidence>
<comment type="pathway">
    <text evidence="1">Sulfur metabolism; glutathione biosynthesis; glutathione from L-cysteine and L-glutamate: step 1/2.</text>
</comment>